<keyword evidence="1" id="KW-1133">Transmembrane helix</keyword>
<gene>
    <name evidence="2" type="ORF">CU098_008748</name>
</gene>
<dbReference type="EMBL" id="PJQM01003032">
    <property type="protein sequence ID" value="RCH91185.1"/>
    <property type="molecule type" value="Genomic_DNA"/>
</dbReference>
<protein>
    <submittedName>
        <fullName evidence="2">Uncharacterized protein</fullName>
    </submittedName>
</protein>
<evidence type="ECO:0000313" key="3">
    <source>
        <dbReference type="Proteomes" id="UP000253551"/>
    </source>
</evidence>
<keyword evidence="3" id="KW-1185">Reference proteome</keyword>
<dbReference type="Proteomes" id="UP000253551">
    <property type="component" value="Unassembled WGS sequence"/>
</dbReference>
<feature type="transmembrane region" description="Helical" evidence="1">
    <location>
        <begin position="75"/>
        <end position="96"/>
    </location>
</feature>
<sequence>MEGLNSINVTAEALRFLSEAYLLCQVQLDKYNVTLPEIDRVAKVTSTTIRYALDQSPIAQLLASFTDLPLHEYNFLTIFLALVSLYTIFNSILFMFRMACRFFYGFIRFSSFILIGYGLFCAYQTYVERVKY</sequence>
<comment type="caution">
    <text evidence="2">The sequence shown here is derived from an EMBL/GenBank/DDBJ whole genome shotgun (WGS) entry which is preliminary data.</text>
</comment>
<reference evidence="2 3" key="1">
    <citation type="journal article" date="2018" name="G3 (Bethesda)">
        <title>Phylogenetic and Phylogenomic Definition of Rhizopus Species.</title>
        <authorList>
            <person name="Gryganskyi A.P."/>
            <person name="Golan J."/>
            <person name="Dolatabadi S."/>
            <person name="Mondo S."/>
            <person name="Robb S."/>
            <person name="Idnurm A."/>
            <person name="Muszewska A."/>
            <person name="Steczkiewicz K."/>
            <person name="Masonjones S."/>
            <person name="Liao H.L."/>
            <person name="Gajdeczka M.T."/>
            <person name="Anike F."/>
            <person name="Vuek A."/>
            <person name="Anishchenko I.M."/>
            <person name="Voigt K."/>
            <person name="de Hoog G.S."/>
            <person name="Smith M.E."/>
            <person name="Heitman J."/>
            <person name="Vilgalys R."/>
            <person name="Stajich J.E."/>
        </authorList>
    </citation>
    <scope>NUCLEOTIDE SEQUENCE [LARGE SCALE GENOMIC DNA]</scope>
    <source>
        <strain evidence="2 3">LSU 92-RS-03</strain>
    </source>
</reference>
<evidence type="ECO:0000313" key="2">
    <source>
        <dbReference type="EMBL" id="RCH91185.1"/>
    </source>
</evidence>
<evidence type="ECO:0000256" key="1">
    <source>
        <dbReference type="SAM" id="Phobius"/>
    </source>
</evidence>
<name>A0A367JMR2_RHIST</name>
<proteinExistence type="predicted"/>
<keyword evidence="1" id="KW-0812">Transmembrane</keyword>
<feature type="transmembrane region" description="Helical" evidence="1">
    <location>
        <begin position="103"/>
        <end position="126"/>
    </location>
</feature>
<dbReference type="AlphaFoldDB" id="A0A367JMR2"/>
<keyword evidence="1" id="KW-0472">Membrane</keyword>
<accession>A0A367JMR2</accession>
<organism evidence="2 3">
    <name type="scientific">Rhizopus stolonifer</name>
    <name type="common">Rhizopus nigricans</name>
    <dbReference type="NCBI Taxonomy" id="4846"/>
    <lineage>
        <taxon>Eukaryota</taxon>
        <taxon>Fungi</taxon>
        <taxon>Fungi incertae sedis</taxon>
        <taxon>Mucoromycota</taxon>
        <taxon>Mucoromycotina</taxon>
        <taxon>Mucoromycetes</taxon>
        <taxon>Mucorales</taxon>
        <taxon>Mucorineae</taxon>
        <taxon>Rhizopodaceae</taxon>
        <taxon>Rhizopus</taxon>
    </lineage>
</organism>